<dbReference type="Proteomes" id="UP000229497">
    <property type="component" value="Unassembled WGS sequence"/>
</dbReference>
<dbReference type="InterPro" id="IPR014942">
    <property type="entry name" value="AbiEii"/>
</dbReference>
<organism evidence="1 2">
    <name type="scientific">Candidatus Roizmanbacteria bacterium CG11_big_fil_rev_8_21_14_0_20_37_16</name>
    <dbReference type="NCBI Taxonomy" id="1974857"/>
    <lineage>
        <taxon>Bacteria</taxon>
        <taxon>Candidatus Roizmaniibacteriota</taxon>
    </lineage>
</organism>
<evidence type="ECO:0008006" key="3">
    <source>
        <dbReference type="Google" id="ProtNLM"/>
    </source>
</evidence>
<sequence>MEQLELATADQKLILDLVSKEPFFSSFYFTGGTALSYFYLKHRYSDDLDFFSEKPFDMKHLLDVIKAWSKKYDFTVEANRSEHMDIFNLTFPKDIKLKVDFVHDPHKRIEEGIKWNSFPIDSLLDIATNKLLTINQRTSAKDFVDLFFLLQTHSLYDLMEGVKVKFGIKLDTILIASDMMKVKSFTFLPRMIKPLTLGELQTFFRSLAVELGKQVVE</sequence>
<gene>
    <name evidence="1" type="ORF">COV87_01625</name>
</gene>
<dbReference type="Pfam" id="PF08843">
    <property type="entry name" value="AbiEii"/>
    <property type="match status" value="1"/>
</dbReference>
<evidence type="ECO:0000313" key="1">
    <source>
        <dbReference type="EMBL" id="PIQ71745.1"/>
    </source>
</evidence>
<accession>A0A2H0KKH7</accession>
<proteinExistence type="predicted"/>
<dbReference type="EMBL" id="PCVK01000046">
    <property type="protein sequence ID" value="PIQ71745.1"/>
    <property type="molecule type" value="Genomic_DNA"/>
</dbReference>
<name>A0A2H0KKH7_9BACT</name>
<dbReference type="Gene3D" id="3.10.450.620">
    <property type="entry name" value="JHP933, nucleotidyltransferase-like core domain"/>
    <property type="match status" value="1"/>
</dbReference>
<protein>
    <recommendedName>
        <fullName evidence="3">Nucleotidyl transferase AbiEii/AbiGii toxin family protein</fullName>
    </recommendedName>
</protein>
<reference evidence="1 2" key="1">
    <citation type="submission" date="2017-09" db="EMBL/GenBank/DDBJ databases">
        <title>Depth-based differentiation of microbial function through sediment-hosted aquifers and enrichment of novel symbionts in the deep terrestrial subsurface.</title>
        <authorList>
            <person name="Probst A.J."/>
            <person name="Ladd B."/>
            <person name="Jarett J.K."/>
            <person name="Geller-Mcgrath D.E."/>
            <person name="Sieber C.M."/>
            <person name="Emerson J.B."/>
            <person name="Anantharaman K."/>
            <person name="Thomas B.C."/>
            <person name="Malmstrom R."/>
            <person name="Stieglmeier M."/>
            <person name="Klingl A."/>
            <person name="Woyke T."/>
            <person name="Ryan C.M."/>
            <person name="Banfield J.F."/>
        </authorList>
    </citation>
    <scope>NUCLEOTIDE SEQUENCE [LARGE SCALE GENOMIC DNA]</scope>
    <source>
        <strain evidence="1">CG11_big_fil_rev_8_21_14_0_20_37_16</strain>
    </source>
</reference>
<comment type="caution">
    <text evidence="1">The sequence shown here is derived from an EMBL/GenBank/DDBJ whole genome shotgun (WGS) entry which is preliminary data.</text>
</comment>
<evidence type="ECO:0000313" key="2">
    <source>
        <dbReference type="Proteomes" id="UP000229497"/>
    </source>
</evidence>
<dbReference type="AlphaFoldDB" id="A0A2H0KKH7"/>